<keyword evidence="5" id="KW-0333">Golgi apparatus</keyword>
<feature type="domain" description="Exostosin GT47" evidence="6">
    <location>
        <begin position="125"/>
        <end position="464"/>
    </location>
</feature>
<dbReference type="PANTHER" id="PTHR11062:SF379">
    <property type="entry name" value="OS10G0459300 PROTEIN"/>
    <property type="match status" value="1"/>
</dbReference>
<accession>M8A4Q5</accession>
<comment type="subcellular location">
    <subcellularLocation>
        <location evidence="1">Golgi apparatus membrane</location>
        <topology evidence="1">Single-pass type II membrane protein</topology>
    </subcellularLocation>
</comment>
<evidence type="ECO:0000256" key="2">
    <source>
        <dbReference type="ARBA" id="ARBA00010271"/>
    </source>
</evidence>
<evidence type="ECO:0000313" key="7">
    <source>
        <dbReference type="EMBL" id="EMS66986.1"/>
    </source>
</evidence>
<dbReference type="GO" id="GO:0016757">
    <property type="term" value="F:glycosyltransferase activity"/>
    <property type="evidence" value="ECO:0007669"/>
    <property type="project" value="UniProtKB-KW"/>
</dbReference>
<dbReference type="AlphaFoldDB" id="M8A4Q5"/>
<proteinExistence type="inferred from homology"/>
<keyword evidence="7" id="KW-0808">Transferase</keyword>
<reference evidence="7" key="1">
    <citation type="journal article" date="2013" name="Nature">
        <title>Draft genome of the wheat A-genome progenitor Triticum urartu.</title>
        <authorList>
            <person name="Ling H.Q."/>
            <person name="Zhao S."/>
            <person name="Liu D."/>
            <person name="Wang J."/>
            <person name="Sun H."/>
            <person name="Zhang C."/>
            <person name="Fan H."/>
            <person name="Li D."/>
            <person name="Dong L."/>
            <person name="Tao Y."/>
            <person name="Gao C."/>
            <person name="Wu H."/>
            <person name="Li Y."/>
            <person name="Cui Y."/>
            <person name="Guo X."/>
            <person name="Zheng S."/>
            <person name="Wang B."/>
            <person name="Yu K."/>
            <person name="Liang Q."/>
            <person name="Yang W."/>
            <person name="Lou X."/>
            <person name="Chen J."/>
            <person name="Feng M."/>
            <person name="Jian J."/>
            <person name="Zhang X."/>
            <person name="Luo G."/>
            <person name="Jiang Y."/>
            <person name="Liu J."/>
            <person name="Wang Z."/>
            <person name="Sha Y."/>
            <person name="Zhang B."/>
            <person name="Wu H."/>
            <person name="Tang D."/>
            <person name="Shen Q."/>
            <person name="Xue P."/>
            <person name="Zou S."/>
            <person name="Wang X."/>
            <person name="Liu X."/>
            <person name="Wang F."/>
            <person name="Yang Y."/>
            <person name="An X."/>
            <person name="Dong Z."/>
            <person name="Zhang K."/>
            <person name="Zhang X."/>
            <person name="Luo M.C."/>
            <person name="Dvorak J."/>
            <person name="Tong Y."/>
            <person name="Wang J."/>
            <person name="Yang H."/>
            <person name="Li Z."/>
            <person name="Wang D."/>
            <person name="Zhang A."/>
            <person name="Wang J."/>
        </authorList>
    </citation>
    <scope>NUCLEOTIDE SEQUENCE</scope>
</reference>
<dbReference type="OMA" id="DHCDGRY"/>
<protein>
    <submittedName>
        <fullName evidence="7">Xyloglucan galactosyltransferase KATAMARI1-like protein</fullName>
    </submittedName>
</protein>
<keyword evidence="4" id="KW-0812">Transmembrane</keyword>
<sequence length="583" mass="64305">MKSSTTFAVEIQQDAVDAADKPDGGVPRPSRVRHLALLTATFCALVFYAHYGVPGSMASALFKPPVTVSSLPSLASITIDQNSGRAEQPVMVSEGHAPLTPQATVLQATRSTAVPAPTRTPSDHCDGRYIYMYDMPPRFNVDLLRDCGKGRLHPWLDMCPYVANDGMGQPLADDGGVFPGRGWYSTDQFMLDLIFHARMKRYECLTKDPSLAAAVFVPFYAGLESGRYLYNYSISTRDALQLDAIDWLVRRPEWRAMGGRDHFLVAGRTTWEFRREADVDELWGTKLLTYPAVENMTAFVLETSPLTRSNFAVPYPTYFHPEAAADVLAWQERLRKVRRRWLFSFAGAPRPGSKKTVRAQIIRQCRASSLCNLFHCGGVIGGGAADCNSPAGVMRVFETSDFCLEPRGDTATRRSTFDAILAGCIPVFFHPGSAYTQYTLHFPRDHGRYSVLIPHAGVAAGNVSMEETLRKIPPEEVRRMREEVVRLIPRVVYADPRSRRVGFRDAFDVALEAVIGRVAKRRRGGGPGPEKGGYARGLQGRVRCRAGGRHRSGGEAAAGRAPRPVEVALVAIDGCARYCAVLN</sequence>
<dbReference type="EMBL" id="KD024867">
    <property type="protein sequence ID" value="EMS66986.1"/>
    <property type="molecule type" value="Genomic_DNA"/>
</dbReference>
<dbReference type="eggNOG" id="KOG1021">
    <property type="taxonomic scope" value="Eukaryota"/>
</dbReference>
<evidence type="ECO:0000259" key="6">
    <source>
        <dbReference type="Pfam" id="PF03016"/>
    </source>
</evidence>
<dbReference type="GO" id="GO:0000139">
    <property type="term" value="C:Golgi membrane"/>
    <property type="evidence" value="ECO:0007669"/>
    <property type="project" value="UniProtKB-SubCell"/>
</dbReference>
<keyword evidence="3 7" id="KW-0328">Glycosyltransferase</keyword>
<comment type="similarity">
    <text evidence="2">Belongs to the glycosyltransferase 47 family.</text>
</comment>
<name>M8A4Q5_TRIUA</name>
<evidence type="ECO:0000256" key="1">
    <source>
        <dbReference type="ARBA" id="ARBA00004323"/>
    </source>
</evidence>
<dbReference type="InterPro" id="IPR004263">
    <property type="entry name" value="Exostosin"/>
</dbReference>
<keyword evidence="4" id="KW-0735">Signal-anchor</keyword>
<gene>
    <name evidence="7" type="ORF">TRIUR3_27730</name>
</gene>
<organism evidence="7">
    <name type="scientific">Triticum urartu</name>
    <name type="common">Red wild einkorn</name>
    <name type="synonym">Crithodium urartu</name>
    <dbReference type="NCBI Taxonomy" id="4572"/>
    <lineage>
        <taxon>Eukaryota</taxon>
        <taxon>Viridiplantae</taxon>
        <taxon>Streptophyta</taxon>
        <taxon>Embryophyta</taxon>
        <taxon>Tracheophyta</taxon>
        <taxon>Spermatophyta</taxon>
        <taxon>Magnoliopsida</taxon>
        <taxon>Liliopsida</taxon>
        <taxon>Poales</taxon>
        <taxon>Poaceae</taxon>
        <taxon>BOP clade</taxon>
        <taxon>Pooideae</taxon>
        <taxon>Triticodae</taxon>
        <taxon>Triticeae</taxon>
        <taxon>Triticinae</taxon>
        <taxon>Triticum</taxon>
    </lineage>
</organism>
<evidence type="ECO:0000256" key="3">
    <source>
        <dbReference type="ARBA" id="ARBA00022676"/>
    </source>
</evidence>
<dbReference type="InterPro" id="IPR040911">
    <property type="entry name" value="Exostosin_GT47"/>
</dbReference>
<dbReference type="PANTHER" id="PTHR11062">
    <property type="entry name" value="EXOSTOSIN HEPARAN SULFATE GLYCOSYLTRANSFERASE -RELATED"/>
    <property type="match status" value="1"/>
</dbReference>
<evidence type="ECO:0000256" key="4">
    <source>
        <dbReference type="ARBA" id="ARBA00022968"/>
    </source>
</evidence>
<dbReference type="Pfam" id="PF03016">
    <property type="entry name" value="Exostosin_GT47"/>
    <property type="match status" value="1"/>
</dbReference>
<evidence type="ECO:0000256" key="5">
    <source>
        <dbReference type="ARBA" id="ARBA00023034"/>
    </source>
</evidence>
<dbReference type="STRING" id="4572.M8A4Q5"/>